<gene>
    <name evidence="1" type="ORF">CPRO_13410</name>
    <name evidence="2" type="ORF">SAMN02745151_01153</name>
</gene>
<dbReference type="Proteomes" id="UP000068026">
    <property type="component" value="Chromosome"/>
</dbReference>
<evidence type="ECO:0000313" key="3">
    <source>
        <dbReference type="Proteomes" id="UP000068026"/>
    </source>
</evidence>
<dbReference type="Proteomes" id="UP000184204">
    <property type="component" value="Unassembled WGS sequence"/>
</dbReference>
<dbReference type="OrthoDB" id="2056751at2"/>
<evidence type="ECO:0000313" key="2">
    <source>
        <dbReference type="EMBL" id="SHE59213.1"/>
    </source>
</evidence>
<sequence>MKNVQISYDLFLMLVKFHLGGDEIWQEEIETELNKKIEAIVARNTYTKYKTAPTKEEQEKARIEYLDLKGYHKDWRW</sequence>
<protein>
    <recommendedName>
        <fullName evidence="5">Complexin-2</fullName>
    </recommendedName>
</protein>
<keyword evidence="3" id="KW-1185">Reference proteome</keyword>
<name>A0A0X1U7M4_ANAPI</name>
<dbReference type="EMBL" id="CP014223">
    <property type="protein sequence ID" value="AMJ40934.1"/>
    <property type="molecule type" value="Genomic_DNA"/>
</dbReference>
<reference evidence="3" key="2">
    <citation type="submission" date="2016-01" db="EMBL/GenBank/DDBJ databases">
        <authorList>
            <person name="Poehlein A."/>
            <person name="Schlien K."/>
            <person name="Gottschalk G."/>
            <person name="Buckel W."/>
            <person name="Daniel R."/>
        </authorList>
    </citation>
    <scope>NUCLEOTIDE SEQUENCE [LARGE SCALE GENOMIC DNA]</scope>
    <source>
        <strain evidence="3">X2</strain>
    </source>
</reference>
<evidence type="ECO:0000313" key="4">
    <source>
        <dbReference type="Proteomes" id="UP000184204"/>
    </source>
</evidence>
<dbReference type="AlphaFoldDB" id="A0A0X1U7M4"/>
<dbReference type="EMBL" id="FQUA01000004">
    <property type="protein sequence ID" value="SHE59213.1"/>
    <property type="molecule type" value="Genomic_DNA"/>
</dbReference>
<dbReference type="KEGG" id="cpro:CPRO_13410"/>
<reference evidence="2" key="4">
    <citation type="submission" date="2016-11" db="EMBL/GenBank/DDBJ databases">
        <authorList>
            <person name="Varghese N."/>
            <person name="Submissions S."/>
        </authorList>
    </citation>
    <scope>NUCLEOTIDE SEQUENCE</scope>
    <source>
        <strain evidence="2">DSM 1682</strain>
    </source>
</reference>
<dbReference type="RefSeq" id="WP_066049335.1">
    <property type="nucleotide sequence ID" value="NZ_CP014223.1"/>
</dbReference>
<organism evidence="2 4">
    <name type="scientific">Anaerotignum propionicum DSM 1682</name>
    <dbReference type="NCBI Taxonomy" id="991789"/>
    <lineage>
        <taxon>Bacteria</taxon>
        <taxon>Bacillati</taxon>
        <taxon>Bacillota</taxon>
        <taxon>Clostridia</taxon>
        <taxon>Lachnospirales</taxon>
        <taxon>Anaerotignaceae</taxon>
        <taxon>Anaerotignum</taxon>
    </lineage>
</organism>
<accession>A0A0X1U7M4</accession>
<evidence type="ECO:0008006" key="5">
    <source>
        <dbReference type="Google" id="ProtNLM"/>
    </source>
</evidence>
<evidence type="ECO:0000313" key="1">
    <source>
        <dbReference type="EMBL" id="AMJ40934.1"/>
    </source>
</evidence>
<reference evidence="1 3" key="1">
    <citation type="journal article" date="2016" name="Genome Announc.">
        <title>Complete Genome Sequence of the Amino Acid-Fermenting Clostridium propionicum X2 (DSM 1682).</title>
        <authorList>
            <person name="Poehlein A."/>
            <person name="Schlien K."/>
            <person name="Chowdhury N.P."/>
            <person name="Gottschalk G."/>
            <person name="Buckel W."/>
            <person name="Daniel R."/>
        </authorList>
    </citation>
    <scope>NUCLEOTIDE SEQUENCE [LARGE SCALE GENOMIC DNA]</scope>
    <source>
        <strain evidence="1 3">X2</strain>
    </source>
</reference>
<proteinExistence type="predicted"/>
<reference evidence="4" key="3">
    <citation type="submission" date="2016-11" db="EMBL/GenBank/DDBJ databases">
        <authorList>
            <person name="Jaros S."/>
            <person name="Januszkiewicz K."/>
            <person name="Wedrychowicz H."/>
        </authorList>
    </citation>
    <scope>NUCLEOTIDE SEQUENCE [LARGE SCALE GENOMIC DNA]</scope>
    <source>
        <strain evidence="4">DSM 1682</strain>
    </source>
</reference>